<proteinExistence type="predicted"/>
<gene>
    <name evidence="1" type="ORF">B1526_0666</name>
</gene>
<keyword evidence="2" id="KW-1185">Reference proteome</keyword>
<accession>A0A2A2EHK5</accession>
<protein>
    <submittedName>
        <fullName evidence="1">Uncharacterized protein</fullName>
    </submittedName>
</protein>
<evidence type="ECO:0000313" key="2">
    <source>
        <dbReference type="Proteomes" id="UP000218399"/>
    </source>
</evidence>
<sequence>MRRVVACLSEGNDSAYLCGKSVVNRVHPVF</sequence>
<dbReference type="Proteomes" id="UP000218399">
    <property type="component" value="Unassembled WGS sequence"/>
</dbReference>
<dbReference type="AlphaFoldDB" id="A0A2A2EHK5"/>
<dbReference type="EMBL" id="MVOH01000006">
    <property type="protein sequence ID" value="PAU68481.1"/>
    <property type="molecule type" value="Genomic_DNA"/>
</dbReference>
<name>A0A2A2EHK5_9BIFI</name>
<comment type="caution">
    <text evidence="1">The sequence shown here is derived from an EMBL/GenBank/DDBJ whole genome shotgun (WGS) entry which is preliminary data.</text>
</comment>
<organism evidence="1 2">
    <name type="scientific">Bifidobacterium criceti</name>
    <dbReference type="NCBI Taxonomy" id="1960969"/>
    <lineage>
        <taxon>Bacteria</taxon>
        <taxon>Bacillati</taxon>
        <taxon>Actinomycetota</taxon>
        <taxon>Actinomycetes</taxon>
        <taxon>Bifidobacteriales</taxon>
        <taxon>Bifidobacteriaceae</taxon>
        <taxon>Bifidobacterium</taxon>
    </lineage>
</organism>
<evidence type="ECO:0000313" key="1">
    <source>
        <dbReference type="EMBL" id="PAU68481.1"/>
    </source>
</evidence>
<reference evidence="1 2" key="1">
    <citation type="journal article" date="2017" name="ISME J.">
        <title>Unveiling bifidobacterial biogeography across the mammalian branch of the tree of life.</title>
        <authorList>
            <person name="Milani C."/>
            <person name="Mangifesta M."/>
            <person name="Mancabelli L."/>
            <person name="Lugli G.A."/>
            <person name="James K."/>
            <person name="Duranti S."/>
            <person name="Turroni F."/>
            <person name="Ferrario C."/>
            <person name="Ossiprandi M.C."/>
            <person name="van Sinderen D."/>
            <person name="Ventura M."/>
        </authorList>
    </citation>
    <scope>NUCLEOTIDE SEQUENCE [LARGE SCALE GENOMIC DNA]</scope>
    <source>
        <strain evidence="2">Ham19E</strain>
    </source>
</reference>